<evidence type="ECO:0000313" key="2">
    <source>
        <dbReference type="Proteomes" id="UP000188604"/>
    </source>
</evidence>
<name>A0A1U9KQW3_9PROT</name>
<dbReference type="OrthoDB" id="7225705at2"/>
<dbReference type="KEGG" id="nch:A0U93_10220"/>
<dbReference type="Proteomes" id="UP000188604">
    <property type="component" value="Chromosome"/>
</dbReference>
<sequence>MASSASAAKIDAEEQCAPFEGASEKTLIFVDLTRKDGQDARIVARRGAGLYGLLKNQTITEAHVAAAECWAKDYETGVMGASDPDRARHSKRGDIHDMMIARSAAMGRCQAVKKNLGALAEQYLIWLTIDGLSMSALAAKAGKDRKLVTGAVEFLLEQLVEFFDGQPGTFWRA</sequence>
<evidence type="ECO:0000313" key="1">
    <source>
        <dbReference type="EMBL" id="AQS88251.1"/>
    </source>
</evidence>
<keyword evidence="2" id="KW-1185">Reference proteome</keyword>
<reference evidence="1 2" key="1">
    <citation type="submission" date="2016-03" db="EMBL/GenBank/DDBJ databases">
        <title>Acetic acid bacteria sequencing.</title>
        <authorList>
            <person name="Brandt J."/>
            <person name="Jakob F."/>
            <person name="Vogel R.F."/>
        </authorList>
    </citation>
    <scope>NUCLEOTIDE SEQUENCE [LARGE SCALE GENOMIC DNA]</scope>
    <source>
        <strain evidence="1 2">NBRC 101099</strain>
    </source>
</reference>
<organism evidence="1 2">
    <name type="scientific">Neoasaia chiangmaiensis</name>
    <dbReference type="NCBI Taxonomy" id="320497"/>
    <lineage>
        <taxon>Bacteria</taxon>
        <taxon>Pseudomonadati</taxon>
        <taxon>Pseudomonadota</taxon>
        <taxon>Alphaproteobacteria</taxon>
        <taxon>Acetobacterales</taxon>
        <taxon>Acetobacteraceae</taxon>
        <taxon>Neoasaia</taxon>
    </lineage>
</organism>
<gene>
    <name evidence="1" type="ORF">A0U93_10220</name>
</gene>
<protein>
    <submittedName>
        <fullName evidence="1">Uncharacterized protein</fullName>
    </submittedName>
</protein>
<dbReference type="STRING" id="320497.A0U93_10220"/>
<dbReference type="RefSeq" id="WP_077807273.1">
    <property type="nucleotide sequence ID" value="NZ_BJXS01000003.1"/>
</dbReference>
<dbReference type="AlphaFoldDB" id="A0A1U9KQW3"/>
<accession>A0A1U9KQW3</accession>
<proteinExistence type="predicted"/>
<dbReference type="EMBL" id="CP014691">
    <property type="protein sequence ID" value="AQS88251.1"/>
    <property type="molecule type" value="Genomic_DNA"/>
</dbReference>